<sequence>MKDSVTNPNLIRNSILLVFAMGIFADVQSKNLPVEDNNEFAYVDFQDKSLKSYTAINSFTTSKTNTCTTESGFNTKTTNTIFTFETAQNVKHLKTGLKVSLFILYSSLKISPLI</sequence>
<keyword evidence="2" id="KW-1185">Reference proteome</keyword>
<organism evidence="1 2">
    <name type="scientific">Gelatiniphilus marinus</name>
    <dbReference type="NCBI Taxonomy" id="1759464"/>
    <lineage>
        <taxon>Bacteria</taxon>
        <taxon>Pseudomonadati</taxon>
        <taxon>Bacteroidota</taxon>
        <taxon>Flavobacteriia</taxon>
        <taxon>Flavobacteriales</taxon>
        <taxon>Flavobacteriaceae</taxon>
        <taxon>Gelatiniphilus</taxon>
    </lineage>
</organism>
<dbReference type="RefSeq" id="WP_388017952.1">
    <property type="nucleotide sequence ID" value="NZ_JBHUDT010000003.1"/>
</dbReference>
<reference evidence="2" key="1">
    <citation type="journal article" date="2019" name="Int. J. Syst. Evol. Microbiol.">
        <title>The Global Catalogue of Microorganisms (GCM) 10K type strain sequencing project: providing services to taxonomists for standard genome sequencing and annotation.</title>
        <authorList>
            <consortium name="The Broad Institute Genomics Platform"/>
            <consortium name="The Broad Institute Genome Sequencing Center for Infectious Disease"/>
            <person name="Wu L."/>
            <person name="Ma J."/>
        </authorList>
    </citation>
    <scope>NUCLEOTIDE SEQUENCE [LARGE SCALE GENOMIC DNA]</scope>
    <source>
        <strain evidence="2">KCTC 42903</strain>
    </source>
</reference>
<name>A0ABW5JSJ3_9FLAO</name>
<protein>
    <submittedName>
        <fullName evidence="1">Uncharacterized protein</fullName>
    </submittedName>
</protein>
<dbReference type="EMBL" id="JBHULK010000003">
    <property type="protein sequence ID" value="MFD2535455.1"/>
    <property type="molecule type" value="Genomic_DNA"/>
</dbReference>
<accession>A0ABW5JSJ3</accession>
<proteinExistence type="predicted"/>
<gene>
    <name evidence="1" type="ORF">ACFSQS_10115</name>
</gene>
<evidence type="ECO:0000313" key="2">
    <source>
        <dbReference type="Proteomes" id="UP001597441"/>
    </source>
</evidence>
<dbReference type="Proteomes" id="UP001597441">
    <property type="component" value="Unassembled WGS sequence"/>
</dbReference>
<evidence type="ECO:0000313" key="1">
    <source>
        <dbReference type="EMBL" id="MFD2535455.1"/>
    </source>
</evidence>
<comment type="caution">
    <text evidence="1">The sequence shown here is derived from an EMBL/GenBank/DDBJ whole genome shotgun (WGS) entry which is preliminary data.</text>
</comment>